<sequence length="209" mass="24360">MNELEVPESLQRYHGSRIHRSAIDLVIVKKGMAEAEFDWDSLDLFYQSYLSAEITRYDNWKFLLEANRLIWGKELPDFGGSLKECSTTYYERENSAQYAWEEQSLYRSLVRPDEISVGPEEALIGCWLDGPFLRLFMWLRETGDSYSSNDWSLGDKWEVKHYDSERRTARGLKKEYVNLSKAKRLDLVDLKAAADDAIALIKENIRRAG</sequence>
<gene>
    <name evidence="1" type="ORF">TVD_08140</name>
</gene>
<accession>A0A0G3G925</accession>
<reference evidence="1 2" key="1">
    <citation type="submission" date="2015-04" db="EMBL/GenBank/DDBJ databases">
        <title>Complete Sequence for the Genome of the Thioalkalivibrio versutus D301.</title>
        <authorList>
            <person name="Mu T."/>
            <person name="Zhou J."/>
            <person name="Xu X."/>
        </authorList>
    </citation>
    <scope>NUCLEOTIDE SEQUENCE [LARGE SCALE GENOMIC DNA]</scope>
    <source>
        <strain evidence="1 2">D301</strain>
    </source>
</reference>
<protein>
    <submittedName>
        <fullName evidence="1">Uncharacterized protein</fullName>
    </submittedName>
</protein>
<dbReference type="KEGG" id="tvr:TVD_08140"/>
<evidence type="ECO:0000313" key="2">
    <source>
        <dbReference type="Proteomes" id="UP000064201"/>
    </source>
</evidence>
<dbReference type="PATRIC" id="fig|106634.4.peg.1661"/>
<keyword evidence="2" id="KW-1185">Reference proteome</keyword>
<dbReference type="RefSeq" id="WP_047251314.1">
    <property type="nucleotide sequence ID" value="NZ_CP011367.1"/>
</dbReference>
<proteinExistence type="predicted"/>
<evidence type="ECO:0000313" key="1">
    <source>
        <dbReference type="EMBL" id="AKJ95331.1"/>
    </source>
</evidence>
<dbReference type="Proteomes" id="UP000064201">
    <property type="component" value="Chromosome"/>
</dbReference>
<dbReference type="AlphaFoldDB" id="A0A0G3G925"/>
<organism evidence="1 2">
    <name type="scientific">Thioalkalivibrio versutus</name>
    <dbReference type="NCBI Taxonomy" id="106634"/>
    <lineage>
        <taxon>Bacteria</taxon>
        <taxon>Pseudomonadati</taxon>
        <taxon>Pseudomonadota</taxon>
        <taxon>Gammaproteobacteria</taxon>
        <taxon>Chromatiales</taxon>
        <taxon>Ectothiorhodospiraceae</taxon>
        <taxon>Thioalkalivibrio</taxon>
    </lineage>
</organism>
<dbReference type="EMBL" id="CP011367">
    <property type="protein sequence ID" value="AKJ95331.1"/>
    <property type="molecule type" value="Genomic_DNA"/>
</dbReference>
<name>A0A0G3G925_9GAMM</name>